<evidence type="ECO:0000313" key="1">
    <source>
        <dbReference type="EMBL" id="KAG2236613.1"/>
    </source>
</evidence>
<reference evidence="1" key="1">
    <citation type="submission" date="2021-01" db="EMBL/GenBank/DDBJ databases">
        <title>Metabolic potential, ecology and presence of endohyphal bacteria is reflected in genomic diversity of Mucoromycotina.</title>
        <authorList>
            <person name="Muszewska A."/>
            <person name="Okrasinska A."/>
            <person name="Steczkiewicz K."/>
            <person name="Drgas O."/>
            <person name="Orlowska M."/>
            <person name="Perlinska-Lenart U."/>
            <person name="Aleksandrzak-Piekarczyk T."/>
            <person name="Szatraj K."/>
            <person name="Zielenkiewicz U."/>
            <person name="Pilsyk S."/>
            <person name="Malc E."/>
            <person name="Mieczkowski P."/>
            <person name="Kruszewska J.S."/>
            <person name="Biernat P."/>
            <person name="Pawlowska J."/>
        </authorList>
    </citation>
    <scope>NUCLEOTIDE SEQUENCE</scope>
    <source>
        <strain evidence="1">WA0000018081</strain>
    </source>
</reference>
<gene>
    <name evidence="1" type="ORF">INT48_000168</name>
</gene>
<feature type="non-terminal residue" evidence="1">
    <location>
        <position position="1"/>
    </location>
</feature>
<keyword evidence="2" id="KW-1185">Reference proteome</keyword>
<name>A0A8H7SY77_9FUNG</name>
<protein>
    <submittedName>
        <fullName evidence="1">Uncharacterized protein</fullName>
    </submittedName>
</protein>
<dbReference type="AlphaFoldDB" id="A0A8H7SY77"/>
<comment type="caution">
    <text evidence="1">The sequence shown here is derived from an EMBL/GenBank/DDBJ whole genome shotgun (WGS) entry which is preliminary data.</text>
</comment>
<proteinExistence type="predicted"/>
<organism evidence="1 2">
    <name type="scientific">Thamnidium elegans</name>
    <dbReference type="NCBI Taxonomy" id="101142"/>
    <lineage>
        <taxon>Eukaryota</taxon>
        <taxon>Fungi</taxon>
        <taxon>Fungi incertae sedis</taxon>
        <taxon>Mucoromycota</taxon>
        <taxon>Mucoromycotina</taxon>
        <taxon>Mucoromycetes</taxon>
        <taxon>Mucorales</taxon>
        <taxon>Mucorineae</taxon>
        <taxon>Mucoraceae</taxon>
        <taxon>Thamnidium</taxon>
    </lineage>
</organism>
<dbReference type="EMBL" id="JAEPRE010000015">
    <property type="protein sequence ID" value="KAG2236613.1"/>
    <property type="molecule type" value="Genomic_DNA"/>
</dbReference>
<dbReference type="Proteomes" id="UP000613177">
    <property type="component" value="Unassembled WGS sequence"/>
</dbReference>
<sequence length="177" mass="20286">DGIIKLYSLREIEVLLLETSHHFGCKDKTKASFDHHKGLFGALSMLTTIADEFYLGTMEVFSRVKVLFVHAADTTAYVWSLRYVEEGPAYELWLGGFFDLDIKFDHATEKLLKALNFYWTMKCLLQETVDAIRELEVEHKKMFPDDNLSSTVNPSIMKLTEAEDKAGMGEMGPFYLK</sequence>
<evidence type="ECO:0000313" key="2">
    <source>
        <dbReference type="Proteomes" id="UP000613177"/>
    </source>
</evidence>
<accession>A0A8H7SY77</accession>